<dbReference type="GO" id="GO:0046983">
    <property type="term" value="F:protein dimerization activity"/>
    <property type="evidence" value="ECO:0007669"/>
    <property type="project" value="InterPro"/>
</dbReference>
<feature type="domain" description="Anoctamin transmembrane" evidence="9">
    <location>
        <begin position="386"/>
        <end position="574"/>
    </location>
</feature>
<evidence type="ECO:0000256" key="2">
    <source>
        <dbReference type="ARBA" id="ARBA00009671"/>
    </source>
</evidence>
<dbReference type="Pfam" id="PF04547">
    <property type="entry name" value="Anoctamin"/>
    <property type="match status" value="1"/>
</dbReference>
<feature type="domain" description="Anoctamin dimerisation" evidence="10">
    <location>
        <begin position="203"/>
        <end position="383"/>
    </location>
</feature>
<evidence type="ECO:0000256" key="7">
    <source>
        <dbReference type="ARBA" id="ARBA00023180"/>
    </source>
</evidence>
<dbReference type="InterPro" id="IPR049452">
    <property type="entry name" value="Anoctamin_TM"/>
</dbReference>
<evidence type="ECO:0000256" key="3">
    <source>
        <dbReference type="ARBA" id="ARBA00022475"/>
    </source>
</evidence>
<dbReference type="InterPro" id="IPR007632">
    <property type="entry name" value="Anoctamin"/>
</dbReference>
<dbReference type="WBParaSite" id="SMTH1_99330.1">
    <property type="protein sequence ID" value="SMTH1_99330.1"/>
    <property type="gene ID" value="SMTH1_99330"/>
</dbReference>
<keyword evidence="3" id="KW-1003">Cell membrane</keyword>
<organism evidence="11 12">
    <name type="scientific">Schistosoma mattheei</name>
    <dbReference type="NCBI Taxonomy" id="31246"/>
    <lineage>
        <taxon>Eukaryota</taxon>
        <taxon>Metazoa</taxon>
        <taxon>Spiralia</taxon>
        <taxon>Lophotrochozoa</taxon>
        <taxon>Platyhelminthes</taxon>
        <taxon>Trematoda</taxon>
        <taxon>Digenea</taxon>
        <taxon>Strigeidida</taxon>
        <taxon>Schistosomatoidea</taxon>
        <taxon>Schistosomatidae</taxon>
        <taxon>Schistosoma</taxon>
    </lineage>
</organism>
<dbReference type="PANTHER" id="PTHR12308:SF83">
    <property type="entry name" value="ANOCTAMIN"/>
    <property type="match status" value="1"/>
</dbReference>
<keyword evidence="5 8" id="KW-1133">Transmembrane helix</keyword>
<dbReference type="PANTHER" id="PTHR12308">
    <property type="entry name" value="ANOCTAMIN"/>
    <property type="match status" value="1"/>
</dbReference>
<keyword evidence="6 8" id="KW-0472">Membrane</keyword>
<dbReference type="AlphaFoldDB" id="A0AA85C4F2"/>
<evidence type="ECO:0000256" key="6">
    <source>
        <dbReference type="ARBA" id="ARBA00023136"/>
    </source>
</evidence>
<name>A0AA85C4F2_9TREM</name>
<evidence type="ECO:0000259" key="10">
    <source>
        <dbReference type="Pfam" id="PF16178"/>
    </source>
</evidence>
<dbReference type="GO" id="GO:0005254">
    <property type="term" value="F:chloride channel activity"/>
    <property type="evidence" value="ECO:0007669"/>
    <property type="project" value="TreeGrafter"/>
</dbReference>
<evidence type="ECO:0000256" key="8">
    <source>
        <dbReference type="RuleBase" id="RU280814"/>
    </source>
</evidence>
<feature type="transmembrane region" description="Helical" evidence="8">
    <location>
        <begin position="476"/>
        <end position="494"/>
    </location>
</feature>
<comment type="caution">
    <text evidence="8">Lacks conserved residue(s) required for the propagation of feature annotation.</text>
</comment>
<evidence type="ECO:0000259" key="9">
    <source>
        <dbReference type="Pfam" id="PF04547"/>
    </source>
</evidence>
<sequence length="579" mass="67481">MHKLAWLAFGESPIPTYKTKSHSSEDLKYFPELEIFISFTYRGFKDTCKAENQHMDSGVGCVTSTYTSTNPELYFRDGKRRTDYVLAYRFSTSKYNDQNRRLLFLNELAKQKIEIEVEDSNGNLLGATVASNEDEFSSLTLKPSFMHLQANAPLHPGEYSESLMPTSSIDYAEPDKPTDTSPPSCMDRYRHQALDDKTILMTPDNLVFVKLHASWEAMTYYAEYLKMRKPLRQLENRPPKPSVLKDYFKCLQSDKNIIKPIDSCCSWPFSLNRQYLFDIPENKDEFFTAVERALVLDHILRRTGYKSEDLVNTEDLYEPSISDIVTSHDLADETRDHRIKLTHSAYPLHEPAGKTLAPTEFNNRILLQRYWASYKMLFKCQPISYIRYYFGEAVAFYFAWLGFYTAWLLPIAIFGIVVFLFGLLDLKSDSIIHEVCDLGHNIYMCPLCKSSKCKFWTLDRSCLRTKLMRLVDHEGTVLFAVVMSLWAVIFFEMWKRRQVSLAYRWNVYSLEPMDQPPRPEFMALLSKMCPRKMNPLSGYVEPFIPFWRRKVPIIFLSFSTVLLTVILTLAFLSVWFCTN</sequence>
<keyword evidence="7" id="KW-0325">Glycoprotein</keyword>
<dbReference type="Pfam" id="PF16178">
    <property type="entry name" value="Anoct_dimer"/>
    <property type="match status" value="2"/>
</dbReference>
<dbReference type="GO" id="GO:0005886">
    <property type="term" value="C:plasma membrane"/>
    <property type="evidence" value="ECO:0007669"/>
    <property type="project" value="UniProtKB-SubCell"/>
</dbReference>
<evidence type="ECO:0000313" key="11">
    <source>
        <dbReference type="Proteomes" id="UP000050791"/>
    </source>
</evidence>
<feature type="transmembrane region" description="Helical" evidence="8">
    <location>
        <begin position="394"/>
        <end position="421"/>
    </location>
</feature>
<keyword evidence="4 8" id="KW-0812">Transmembrane</keyword>
<evidence type="ECO:0000256" key="4">
    <source>
        <dbReference type="ARBA" id="ARBA00022692"/>
    </source>
</evidence>
<accession>A0AA85C4F2</accession>
<evidence type="ECO:0000313" key="12">
    <source>
        <dbReference type="WBParaSite" id="SMTH1_99330.1"/>
    </source>
</evidence>
<comment type="subcellular location">
    <subcellularLocation>
        <location evidence="1">Cell membrane</location>
        <topology evidence="1">Multi-pass membrane protein</topology>
    </subcellularLocation>
    <subcellularLocation>
        <location evidence="8">Membrane</location>
        <topology evidence="8">Multi-pass membrane protein</topology>
    </subcellularLocation>
</comment>
<feature type="transmembrane region" description="Helical" evidence="8">
    <location>
        <begin position="553"/>
        <end position="576"/>
    </location>
</feature>
<protein>
    <recommendedName>
        <fullName evidence="8">Anoctamin</fullName>
    </recommendedName>
</protein>
<dbReference type="Proteomes" id="UP000050791">
    <property type="component" value="Unassembled WGS sequence"/>
</dbReference>
<feature type="domain" description="Anoctamin dimerisation" evidence="10">
    <location>
        <begin position="74"/>
        <end position="121"/>
    </location>
</feature>
<comment type="similarity">
    <text evidence="2 8">Belongs to the anoctamin family.</text>
</comment>
<evidence type="ECO:0000256" key="1">
    <source>
        <dbReference type="ARBA" id="ARBA00004651"/>
    </source>
</evidence>
<evidence type="ECO:0000256" key="5">
    <source>
        <dbReference type="ARBA" id="ARBA00022989"/>
    </source>
</evidence>
<reference evidence="12" key="1">
    <citation type="submission" date="2023-11" db="UniProtKB">
        <authorList>
            <consortium name="WormBaseParasite"/>
        </authorList>
    </citation>
    <scope>IDENTIFICATION</scope>
</reference>
<proteinExistence type="inferred from homology"/>
<dbReference type="InterPro" id="IPR032394">
    <property type="entry name" value="Anoct_dimer"/>
</dbReference>